<dbReference type="SUPFAM" id="SSF53098">
    <property type="entry name" value="Ribonuclease H-like"/>
    <property type="match status" value="1"/>
</dbReference>
<comment type="caution">
    <text evidence="2">The sequence shown here is derived from an EMBL/GenBank/DDBJ whole genome shotgun (WGS) entry which is preliminary data.</text>
</comment>
<dbReference type="AlphaFoldDB" id="A0A7V4G9N0"/>
<dbReference type="PANTHER" id="PTHR46889">
    <property type="entry name" value="TRANSPOSASE INSF FOR INSERTION SEQUENCE IS3B-RELATED"/>
    <property type="match status" value="1"/>
</dbReference>
<reference evidence="2" key="1">
    <citation type="journal article" date="2020" name="mSystems">
        <title>Genome- and Community-Level Interaction Insights into Carbon Utilization and Element Cycling Functions of Hydrothermarchaeota in Hydrothermal Sediment.</title>
        <authorList>
            <person name="Zhou Z."/>
            <person name="Liu Y."/>
            <person name="Xu W."/>
            <person name="Pan J."/>
            <person name="Luo Z.H."/>
            <person name="Li M."/>
        </authorList>
    </citation>
    <scope>NUCLEOTIDE SEQUENCE [LARGE SCALE GENOMIC DNA]</scope>
    <source>
        <strain evidence="2">SpSt-548</strain>
    </source>
</reference>
<dbReference type="Gene3D" id="3.30.420.10">
    <property type="entry name" value="Ribonuclease H-like superfamily/Ribonuclease H"/>
    <property type="match status" value="1"/>
</dbReference>
<dbReference type="InterPro" id="IPR036397">
    <property type="entry name" value="RNaseH_sf"/>
</dbReference>
<evidence type="ECO:0000313" key="2">
    <source>
        <dbReference type="EMBL" id="HGS05891.1"/>
    </source>
</evidence>
<dbReference type="GO" id="GO:0003676">
    <property type="term" value="F:nucleic acid binding"/>
    <property type="evidence" value="ECO:0007669"/>
    <property type="project" value="InterPro"/>
</dbReference>
<dbReference type="InterPro" id="IPR001584">
    <property type="entry name" value="Integrase_cat-core"/>
</dbReference>
<feature type="domain" description="Integrase catalytic" evidence="1">
    <location>
        <begin position="1"/>
        <end position="171"/>
    </location>
</feature>
<dbReference type="InterPro" id="IPR012337">
    <property type="entry name" value="RNaseH-like_sf"/>
</dbReference>
<accession>A0A7V4G9N0</accession>
<evidence type="ECO:0000259" key="1">
    <source>
        <dbReference type="PROSITE" id="PS50994"/>
    </source>
</evidence>
<dbReference type="GO" id="GO:0015074">
    <property type="term" value="P:DNA integration"/>
    <property type="evidence" value="ECO:0007669"/>
    <property type="project" value="InterPro"/>
</dbReference>
<proteinExistence type="predicted"/>
<dbReference type="PANTHER" id="PTHR46889:SF4">
    <property type="entry name" value="TRANSPOSASE INSO FOR INSERTION SEQUENCE ELEMENT IS911B-RELATED"/>
    <property type="match status" value="1"/>
</dbReference>
<protein>
    <recommendedName>
        <fullName evidence="1">Integrase catalytic domain-containing protein</fullName>
    </recommendedName>
</protein>
<dbReference type="InterPro" id="IPR050900">
    <property type="entry name" value="Transposase_IS3/IS150/IS904"/>
</dbReference>
<name>A0A7V4G9N0_9BACT</name>
<dbReference type="EMBL" id="DSXI01000546">
    <property type="protein sequence ID" value="HGS05891.1"/>
    <property type="molecule type" value="Genomic_DNA"/>
</dbReference>
<dbReference type="PROSITE" id="PS50994">
    <property type="entry name" value="INTEGRASE"/>
    <property type="match status" value="1"/>
</dbReference>
<organism evidence="2">
    <name type="scientific">Desulfobacca acetoxidans</name>
    <dbReference type="NCBI Taxonomy" id="60893"/>
    <lineage>
        <taxon>Bacteria</taxon>
        <taxon>Pseudomonadati</taxon>
        <taxon>Thermodesulfobacteriota</taxon>
        <taxon>Desulfobaccia</taxon>
        <taxon>Desulfobaccales</taxon>
        <taxon>Desulfobaccaceae</taxon>
        <taxon>Desulfobacca</taxon>
    </lineage>
</organism>
<gene>
    <name evidence="2" type="ORF">ENT08_09210</name>
</gene>
<sequence length="178" mass="19935">MTTGRAQKTWGTDTTATFTPEEDQAAIFVAVDHCFMECVGIHAAPRGTRFEALEPIRQGVREYLGNFAPGAAQGLTLRHDHGSQYRSHDFQEELAFLGIKSSPAFVRGLEGNSCAEGFVRILKENLLWLQNFATVEDLQQALLDFNRTYNENWIIPRHGYQTPAQVRRGQLQSLPLAA</sequence>